<feature type="binding site" evidence="9">
    <location>
        <position position="285"/>
    </location>
    <ligand>
        <name>K(+)</name>
        <dbReference type="ChEBI" id="CHEBI:29103"/>
    </ligand>
</feature>
<comment type="function">
    <text evidence="9">Catalyzes the phosphorylation of ribose at O-5 in a reaction requiring ATP and magnesium. The resulting D-ribose-5-phosphate can then be used either for sythesis of nucleotides, histidine, and tryptophan, or as a component of the pentose phosphate pathway.</text>
</comment>
<dbReference type="Pfam" id="PF00294">
    <property type="entry name" value="PfkB"/>
    <property type="match status" value="1"/>
</dbReference>
<keyword evidence="7 9" id="KW-0630">Potassium</keyword>
<dbReference type="HAMAP" id="MF_01987">
    <property type="entry name" value="Ribokinase"/>
    <property type="match status" value="1"/>
</dbReference>
<evidence type="ECO:0000256" key="5">
    <source>
        <dbReference type="ARBA" id="ARBA00022840"/>
    </source>
</evidence>
<comment type="pathway">
    <text evidence="9">Carbohydrate metabolism; D-ribose degradation; D-ribose 5-phosphate from beta-D-ribopyranose: step 2/2.</text>
</comment>
<feature type="binding site" evidence="9">
    <location>
        <position position="270"/>
    </location>
    <ligand>
        <name>ATP</name>
        <dbReference type="ChEBI" id="CHEBI:30616"/>
    </ligand>
</feature>
<gene>
    <name evidence="9" type="primary">rbsK</name>
    <name evidence="11" type="ORF">AALO17_24160</name>
</gene>
<keyword evidence="9" id="KW-0963">Cytoplasm</keyword>
<keyword evidence="1 9" id="KW-0808">Transferase</keyword>
<keyword evidence="5 9" id="KW-0067">ATP-binding</keyword>
<dbReference type="EMBL" id="CP011391">
    <property type="protein sequence ID" value="AMK55550.1"/>
    <property type="molecule type" value="Genomic_DNA"/>
</dbReference>
<name>A0A140DY23_9FIRM</name>
<accession>A0A140DY23</accession>
<feature type="binding site" evidence="9">
    <location>
        <begin position="245"/>
        <end position="246"/>
    </location>
    <ligand>
        <name>ATP</name>
        <dbReference type="ChEBI" id="CHEBI:30616"/>
    </ligand>
</feature>
<feature type="binding site" evidence="9">
    <location>
        <position position="240"/>
    </location>
    <ligand>
        <name>K(+)</name>
        <dbReference type="ChEBI" id="CHEBI:29103"/>
    </ligand>
</feature>
<dbReference type="OrthoDB" id="9775849at2"/>
<protein>
    <recommendedName>
        <fullName evidence="9">Ribokinase</fullName>
        <shortName evidence="9">RK</shortName>
        <ecNumber evidence="9">2.7.1.15</ecNumber>
    </recommendedName>
</protein>
<sequence>MKALIFGSLNQDIVYDVDHFGKPGETTKALRISRYPGGKGLNQAIAASKAGSNVHMAGCIGPEGTWLLNELETAGVNATHIRIVPDTATGTAIIERDPAGANRILLDPGANNCCTPEQIRETLAGFEAGDLLICQNEISHLTSLLEQAKAKRMRILFNPAPMTPDILDLDLREVTWLAVNESECARLLGCTCDDPMQLCRLFRQRYPETGLVLTLGSRGSLSLQGQSLCRVPSCCVQAVDTTGAGDTWLGYFADGCSRGLSVPDSMMRANAAAALSVQVAGAASSIPSDREVSAFLAQQPMESVITELEL</sequence>
<evidence type="ECO:0000313" key="12">
    <source>
        <dbReference type="Proteomes" id="UP000069771"/>
    </source>
</evidence>
<dbReference type="STRING" id="1702221.AALO17_24160"/>
<dbReference type="EC" id="2.7.1.15" evidence="9"/>
<dbReference type="CDD" id="cd01174">
    <property type="entry name" value="ribokinase"/>
    <property type="match status" value="1"/>
</dbReference>
<comment type="subunit">
    <text evidence="9">Homodimer.</text>
</comment>
<feature type="binding site" evidence="9">
    <location>
        <begin position="214"/>
        <end position="219"/>
    </location>
    <ligand>
        <name>ATP</name>
        <dbReference type="ChEBI" id="CHEBI:30616"/>
    </ligand>
</feature>
<proteinExistence type="inferred from homology"/>
<comment type="catalytic activity">
    <reaction evidence="9">
        <text>D-ribose + ATP = D-ribose 5-phosphate + ADP + H(+)</text>
        <dbReference type="Rhea" id="RHEA:13697"/>
        <dbReference type="ChEBI" id="CHEBI:15378"/>
        <dbReference type="ChEBI" id="CHEBI:30616"/>
        <dbReference type="ChEBI" id="CHEBI:47013"/>
        <dbReference type="ChEBI" id="CHEBI:78346"/>
        <dbReference type="ChEBI" id="CHEBI:456216"/>
        <dbReference type="EC" id="2.7.1.15"/>
    </reaction>
</comment>
<feature type="binding site" evidence="9">
    <location>
        <position position="281"/>
    </location>
    <ligand>
        <name>K(+)</name>
        <dbReference type="ChEBI" id="CHEBI:29103"/>
    </ligand>
</feature>
<feature type="binding site" evidence="9">
    <location>
        <position position="279"/>
    </location>
    <ligand>
        <name>K(+)</name>
        <dbReference type="ChEBI" id="CHEBI:29103"/>
    </ligand>
</feature>
<evidence type="ECO:0000256" key="2">
    <source>
        <dbReference type="ARBA" id="ARBA00022723"/>
    </source>
</evidence>
<dbReference type="GO" id="GO:0005737">
    <property type="term" value="C:cytoplasm"/>
    <property type="evidence" value="ECO:0007669"/>
    <property type="project" value="UniProtKB-SubCell"/>
</dbReference>
<dbReference type="RefSeq" id="WP_067559339.1">
    <property type="nucleotide sequence ID" value="NZ_CP011391.1"/>
</dbReference>
<keyword evidence="4 9" id="KW-0418">Kinase</keyword>
<feature type="domain" description="Carbohydrate kinase PfkB" evidence="10">
    <location>
        <begin position="3"/>
        <end position="288"/>
    </location>
</feature>
<dbReference type="Proteomes" id="UP000069771">
    <property type="component" value="Chromosome"/>
</dbReference>
<keyword evidence="8 9" id="KW-0119">Carbohydrate metabolism</keyword>
<evidence type="ECO:0000256" key="9">
    <source>
        <dbReference type="HAMAP-Rule" id="MF_01987"/>
    </source>
</evidence>
<keyword evidence="3 9" id="KW-0547">Nucleotide-binding</keyword>
<evidence type="ECO:0000259" key="10">
    <source>
        <dbReference type="Pfam" id="PF00294"/>
    </source>
</evidence>
<dbReference type="InterPro" id="IPR011877">
    <property type="entry name" value="Ribokinase"/>
</dbReference>
<dbReference type="PRINTS" id="PR00990">
    <property type="entry name" value="RIBOKINASE"/>
</dbReference>
<dbReference type="InterPro" id="IPR029056">
    <property type="entry name" value="Ribokinase-like"/>
</dbReference>
<evidence type="ECO:0000256" key="1">
    <source>
        <dbReference type="ARBA" id="ARBA00022679"/>
    </source>
</evidence>
<comment type="cofactor">
    <cofactor evidence="9">
        <name>Mg(2+)</name>
        <dbReference type="ChEBI" id="CHEBI:18420"/>
    </cofactor>
    <text evidence="9">Requires a divalent cation, most likely magnesium in vivo, as an electrophilic catalyst to aid phosphoryl group transfer. It is the chelate of the metal and the nucleotide that is the actual substrate.</text>
</comment>
<dbReference type="GO" id="GO:0005524">
    <property type="term" value="F:ATP binding"/>
    <property type="evidence" value="ECO:0007669"/>
    <property type="project" value="UniProtKB-UniRule"/>
</dbReference>
<dbReference type="UniPathway" id="UPA00916">
    <property type="reaction ID" value="UER00889"/>
</dbReference>
<dbReference type="KEGG" id="fro:AALO17_24160"/>
<feature type="binding site" evidence="9">
    <location>
        <position position="246"/>
    </location>
    <ligand>
        <name>substrate</name>
    </ligand>
</feature>
<comment type="subcellular location">
    <subcellularLocation>
        <location evidence="9">Cytoplasm</location>
    </subcellularLocation>
</comment>
<evidence type="ECO:0000313" key="11">
    <source>
        <dbReference type="EMBL" id="AMK55550.1"/>
    </source>
</evidence>
<comment type="activity regulation">
    <text evidence="9">Activated by a monovalent cation that binds near, but not in, the active site. The most likely occupant of the site in vivo is potassium. Ion binding induces a conformational change that may alter substrate affinity.</text>
</comment>
<keyword evidence="2 9" id="KW-0479">Metal-binding</keyword>
<evidence type="ECO:0000256" key="6">
    <source>
        <dbReference type="ARBA" id="ARBA00022842"/>
    </source>
</evidence>
<evidence type="ECO:0000256" key="8">
    <source>
        <dbReference type="ARBA" id="ARBA00023277"/>
    </source>
</evidence>
<dbReference type="Gene3D" id="3.40.1190.20">
    <property type="match status" value="1"/>
</dbReference>
<feature type="active site" description="Proton acceptor" evidence="9">
    <location>
        <position position="246"/>
    </location>
</feature>
<dbReference type="SUPFAM" id="SSF53613">
    <property type="entry name" value="Ribokinase-like"/>
    <property type="match status" value="1"/>
</dbReference>
<keyword evidence="6 9" id="KW-0460">Magnesium</keyword>
<comment type="caution">
    <text evidence="9">Lacks conserved residue(s) required for the propagation of feature annotation.</text>
</comment>
<feature type="binding site" evidence="9">
    <location>
        <begin position="38"/>
        <end position="42"/>
    </location>
    <ligand>
        <name>substrate</name>
    </ligand>
</feature>
<dbReference type="InterPro" id="IPR011611">
    <property type="entry name" value="PfkB_dom"/>
</dbReference>
<dbReference type="PANTHER" id="PTHR10584:SF166">
    <property type="entry name" value="RIBOKINASE"/>
    <property type="match status" value="1"/>
</dbReference>
<feature type="binding site" evidence="9">
    <location>
        <position position="276"/>
    </location>
    <ligand>
        <name>K(+)</name>
        <dbReference type="ChEBI" id="CHEBI:29103"/>
    </ligand>
</feature>
<dbReference type="PANTHER" id="PTHR10584">
    <property type="entry name" value="SUGAR KINASE"/>
    <property type="match status" value="1"/>
</dbReference>
<keyword evidence="12" id="KW-1185">Reference proteome</keyword>
<feature type="binding site" evidence="9">
    <location>
        <position position="180"/>
    </location>
    <ligand>
        <name>ATP</name>
        <dbReference type="ChEBI" id="CHEBI:30616"/>
    </ligand>
</feature>
<feature type="binding site" evidence="9">
    <location>
        <begin position="10"/>
        <end position="12"/>
    </location>
    <ligand>
        <name>substrate</name>
    </ligand>
</feature>
<dbReference type="GO" id="GO:0046872">
    <property type="term" value="F:metal ion binding"/>
    <property type="evidence" value="ECO:0007669"/>
    <property type="project" value="UniProtKB-KW"/>
</dbReference>
<dbReference type="GO" id="GO:0004747">
    <property type="term" value="F:ribokinase activity"/>
    <property type="evidence" value="ECO:0007669"/>
    <property type="project" value="UniProtKB-UniRule"/>
</dbReference>
<evidence type="ECO:0000256" key="4">
    <source>
        <dbReference type="ARBA" id="ARBA00022777"/>
    </source>
</evidence>
<dbReference type="GeneID" id="78478943"/>
<evidence type="ECO:0000256" key="3">
    <source>
        <dbReference type="ARBA" id="ARBA00022741"/>
    </source>
</evidence>
<dbReference type="GO" id="GO:0019303">
    <property type="term" value="P:D-ribose catabolic process"/>
    <property type="evidence" value="ECO:0007669"/>
    <property type="project" value="UniProtKB-UniRule"/>
</dbReference>
<comment type="similarity">
    <text evidence="9">Belongs to the carbohydrate kinase PfkB family. Ribokinase subfamily.</text>
</comment>
<dbReference type="InterPro" id="IPR002139">
    <property type="entry name" value="Ribo/fructo_kinase"/>
</dbReference>
<reference evidence="11 12" key="1">
    <citation type="journal article" date="2016" name="Gut Pathog.">
        <title>Whole genome sequencing of "Faecalibaculum rodentium" ALO17, isolated from C57BL/6J laboratory mouse feces.</title>
        <authorList>
            <person name="Lim S."/>
            <person name="Chang D.H."/>
            <person name="Ahn S."/>
            <person name="Kim B.C."/>
        </authorList>
    </citation>
    <scope>NUCLEOTIDE SEQUENCE [LARGE SCALE GENOMIC DNA]</scope>
    <source>
        <strain evidence="11 12">Alo17</strain>
    </source>
</reference>
<organism evidence="11 12">
    <name type="scientific">Faecalibaculum rodentium</name>
    <dbReference type="NCBI Taxonomy" id="1702221"/>
    <lineage>
        <taxon>Bacteria</taxon>
        <taxon>Bacillati</taxon>
        <taxon>Bacillota</taxon>
        <taxon>Erysipelotrichia</taxon>
        <taxon>Erysipelotrichales</taxon>
        <taxon>Erysipelotrichaceae</taxon>
        <taxon>Faecalibaculum</taxon>
    </lineage>
</organism>
<feature type="binding site" evidence="9">
    <location>
        <position position="242"/>
    </location>
    <ligand>
        <name>K(+)</name>
        <dbReference type="ChEBI" id="CHEBI:29103"/>
    </ligand>
</feature>
<feature type="binding site" evidence="9">
    <location>
        <position position="137"/>
    </location>
    <ligand>
        <name>substrate</name>
    </ligand>
</feature>
<evidence type="ECO:0000256" key="7">
    <source>
        <dbReference type="ARBA" id="ARBA00022958"/>
    </source>
</evidence>
<dbReference type="AlphaFoldDB" id="A0A140DY23"/>